<dbReference type="RefSeq" id="WP_110578419.1">
    <property type="nucleotide sequence ID" value="NZ_BDSG01000021.1"/>
</dbReference>
<dbReference type="Pfam" id="PF12728">
    <property type="entry name" value="HTH_17"/>
    <property type="match status" value="1"/>
</dbReference>
<dbReference type="GO" id="GO:0003677">
    <property type="term" value="F:DNA binding"/>
    <property type="evidence" value="ECO:0007669"/>
    <property type="project" value="InterPro"/>
</dbReference>
<comment type="caution">
    <text evidence="2">The sequence shown here is derived from an EMBL/GenBank/DDBJ whole genome shotgun (WGS) entry which is preliminary data.</text>
</comment>
<reference evidence="2 3" key="1">
    <citation type="journal article" date="2018" name="Front. Microbiol.">
        <title>Adaptation of the Freshwater Bloom-Forming Cyanobacterium Microcystis aeruginosa to Brackish Water Is Driven by Recent Horizontal Transfer of Sucrose Genes.</title>
        <authorList>
            <person name="Tanabe Y."/>
            <person name="Hodoki Y."/>
            <person name="Sano T."/>
            <person name="Tada K."/>
            <person name="Watanabe M.M."/>
        </authorList>
    </citation>
    <scope>NUCLEOTIDE SEQUENCE [LARGE SCALE GENOMIC DNA]</scope>
    <source>
        <strain evidence="2 3">Sj</strain>
    </source>
</reference>
<dbReference type="NCBIfam" id="TIGR01764">
    <property type="entry name" value="excise"/>
    <property type="match status" value="1"/>
</dbReference>
<dbReference type="InterPro" id="IPR010093">
    <property type="entry name" value="SinI_DNA-bd"/>
</dbReference>
<sequence>MSKYSNFDPTHFVVEPEETEQITQLNQLLNREIPTRLVTEQGENVHIPESVLMVLRYSVAALASGQVIQLNVTPQDLTIEEAANLLNVSNSYLIKLLEQGQILSTNVGSDRRIKREDLLIYKERKYREREQILNNLVAMTEAEGLYRKDEELNLDDSRA</sequence>
<evidence type="ECO:0000313" key="3">
    <source>
        <dbReference type="Proteomes" id="UP000248272"/>
    </source>
</evidence>
<gene>
    <name evidence="2" type="ORF">MSj_01147</name>
</gene>
<name>A0A2Z6UV09_MICAE</name>
<dbReference type="AlphaFoldDB" id="A0A2Z6UV09"/>
<dbReference type="InterPro" id="IPR041657">
    <property type="entry name" value="HTH_17"/>
</dbReference>
<organism evidence="2 3">
    <name type="scientific">Microcystis aeruginosa Sj</name>
    <dbReference type="NCBI Taxonomy" id="1979544"/>
    <lineage>
        <taxon>Bacteria</taxon>
        <taxon>Bacillati</taxon>
        <taxon>Cyanobacteriota</taxon>
        <taxon>Cyanophyceae</taxon>
        <taxon>Oscillatoriophycideae</taxon>
        <taxon>Chroococcales</taxon>
        <taxon>Microcystaceae</taxon>
        <taxon>Microcystis</taxon>
    </lineage>
</organism>
<protein>
    <recommendedName>
        <fullName evidence="1">Helix-turn-helix domain-containing protein</fullName>
    </recommendedName>
</protein>
<dbReference type="Proteomes" id="UP000248272">
    <property type="component" value="Unassembled WGS sequence"/>
</dbReference>
<proteinExistence type="predicted"/>
<accession>A0A2Z6UV09</accession>
<dbReference type="EMBL" id="BDSG01000021">
    <property type="protein sequence ID" value="GBL09668.1"/>
    <property type="molecule type" value="Genomic_DNA"/>
</dbReference>
<evidence type="ECO:0000259" key="1">
    <source>
        <dbReference type="Pfam" id="PF12728"/>
    </source>
</evidence>
<feature type="domain" description="Helix-turn-helix" evidence="1">
    <location>
        <begin position="77"/>
        <end position="125"/>
    </location>
</feature>
<evidence type="ECO:0000313" key="2">
    <source>
        <dbReference type="EMBL" id="GBL09668.1"/>
    </source>
</evidence>